<evidence type="ECO:0000259" key="1">
    <source>
        <dbReference type="Pfam" id="PF08346"/>
    </source>
</evidence>
<dbReference type="PANTHER" id="PTHR36180">
    <property type="entry name" value="DNA-BINDING PROTEIN-RELATED-RELATED"/>
    <property type="match status" value="1"/>
</dbReference>
<reference evidence="3" key="1">
    <citation type="submission" date="2009-03" db="EMBL/GenBank/DDBJ databases">
        <title>Complete genome sequence of Edwardsiella ictaluri 93-146.</title>
        <authorList>
            <person name="Williams M.L."/>
            <person name="Gillaspy A.F."/>
            <person name="Dyer D.W."/>
            <person name="Thune R.L."/>
            <person name="Waldbieser G.C."/>
            <person name="Schuster S.C."/>
            <person name="Gipson J."/>
            <person name="Zaitshik J."/>
            <person name="Landry C."/>
            <person name="Lawrence M.L."/>
        </authorList>
    </citation>
    <scope>NUCLEOTIDE SEQUENCE [LARGE SCALE GENOMIC DNA]</scope>
    <source>
        <strain evidence="3">93-146</strain>
    </source>
</reference>
<protein>
    <submittedName>
        <fullName evidence="2">AntA/AntB antirepressor</fullName>
    </submittedName>
</protein>
<proteinExistence type="predicted"/>
<name>C5BH30_EDWI9</name>
<dbReference type="OrthoDB" id="79831at2"/>
<dbReference type="PANTHER" id="PTHR36180:SF1">
    <property type="entry name" value="ANTA_ANTB ANTIREPRESSOR DOMAIN-CONTAINING PROTEIN"/>
    <property type="match status" value="1"/>
</dbReference>
<dbReference type="EMBL" id="CP001600">
    <property type="protein sequence ID" value="ACR69461.2"/>
    <property type="molecule type" value="Genomic_DNA"/>
</dbReference>
<dbReference type="AlphaFoldDB" id="C5BH30"/>
<dbReference type="HOGENOM" id="CLU_046670_14_3_6"/>
<dbReference type="PATRIC" id="fig|634503.3.peg.2030"/>
<dbReference type="Pfam" id="PF08346">
    <property type="entry name" value="AntA"/>
    <property type="match status" value="1"/>
</dbReference>
<dbReference type="Proteomes" id="UP000001485">
    <property type="component" value="Chromosome"/>
</dbReference>
<dbReference type="KEGG" id="eic:NT01EI_2290"/>
<dbReference type="InterPro" id="IPR013557">
    <property type="entry name" value="AntA/B_antirep"/>
</dbReference>
<dbReference type="RefSeq" id="WP_015871582.1">
    <property type="nucleotide sequence ID" value="NC_012779.2"/>
</dbReference>
<feature type="domain" description="AntA/AntB antirepressor" evidence="1">
    <location>
        <begin position="21"/>
        <end position="90"/>
    </location>
</feature>
<reference evidence="2 3" key="2">
    <citation type="journal article" date="2012" name="J. Bacteriol.">
        <title>Genome Sequence of Edwardsiella ictaluri 93-146, a Strain Associated with a Natural Channel Catfish Outbreak of Enteric Septicemia of Catfish.</title>
        <authorList>
            <person name="Williams M.L."/>
            <person name="Gillaspy A.F."/>
            <person name="Dyer D.W."/>
            <person name="Thune R.L."/>
            <person name="Waldbieser G.C."/>
            <person name="Schuster S.C."/>
            <person name="Gipson J."/>
            <person name="Zaitshik J."/>
            <person name="Landry C."/>
            <person name="Banes M.M."/>
            <person name="Lawrence M.L."/>
        </authorList>
    </citation>
    <scope>NUCLEOTIDE SEQUENCE [LARGE SCALE GENOMIC DNA]</scope>
    <source>
        <strain evidence="2 3">93-146</strain>
    </source>
</reference>
<evidence type="ECO:0000313" key="3">
    <source>
        <dbReference type="Proteomes" id="UP000001485"/>
    </source>
</evidence>
<sequence>MTTQLIPVFNGTISNESTLLCNARDLHKFLGVGKRFASWVTERIAEYEFVENQDYIIISQNREIIKRGRPTTDYHLTLDTAKELAMVERNERGRQIRRYFIDCERRLIKKSTVIKKAISREEIDAYNINALSLHYREIFSAWRERIYPALRQLESPIAGRLYDRFIDGAAFLSYVERSLNERLLPGQRPRIM</sequence>
<gene>
    <name evidence="2" type="ordered locus">NT01EI_2290</name>
</gene>
<organism evidence="2 3">
    <name type="scientific">Edwardsiella ictaluri (strain 93-146)</name>
    <dbReference type="NCBI Taxonomy" id="634503"/>
    <lineage>
        <taxon>Bacteria</taxon>
        <taxon>Pseudomonadati</taxon>
        <taxon>Pseudomonadota</taxon>
        <taxon>Gammaproteobacteria</taxon>
        <taxon>Enterobacterales</taxon>
        <taxon>Hafniaceae</taxon>
        <taxon>Edwardsiella</taxon>
    </lineage>
</organism>
<evidence type="ECO:0000313" key="2">
    <source>
        <dbReference type="EMBL" id="ACR69461.2"/>
    </source>
</evidence>
<dbReference type="GeneID" id="69539204"/>
<accession>C5BH30</accession>